<feature type="region of interest" description="Disordered" evidence="5">
    <location>
        <begin position="379"/>
        <end position="469"/>
    </location>
</feature>
<feature type="region of interest" description="Disordered" evidence="5">
    <location>
        <begin position="1"/>
        <end position="56"/>
    </location>
</feature>
<dbReference type="PROSITE" id="PS50103">
    <property type="entry name" value="ZF_C3H1"/>
    <property type="match status" value="1"/>
</dbReference>
<feature type="domain" description="RRM" evidence="6">
    <location>
        <begin position="475"/>
        <end position="547"/>
    </location>
</feature>
<keyword evidence="1 2" id="KW-0694">RNA-binding</keyword>
<keyword evidence="3" id="KW-0862">Zinc</keyword>
<evidence type="ECO:0000256" key="4">
    <source>
        <dbReference type="SAM" id="Coils"/>
    </source>
</evidence>
<dbReference type="GO" id="GO:0003723">
    <property type="term" value="F:RNA binding"/>
    <property type="evidence" value="ECO:0007669"/>
    <property type="project" value="UniProtKB-UniRule"/>
</dbReference>
<feature type="compositionally biased region" description="Polar residues" evidence="5">
    <location>
        <begin position="712"/>
        <end position="726"/>
    </location>
</feature>
<proteinExistence type="predicted"/>
<dbReference type="PANTHER" id="PTHR14398:SF0">
    <property type="entry name" value="ZINC FINGER PROTEIN SWM"/>
    <property type="match status" value="1"/>
</dbReference>
<dbReference type="Gramene" id="OE9A077639T1">
    <property type="protein sequence ID" value="OE9A077639C1"/>
    <property type="gene ID" value="OE9A077639"/>
</dbReference>
<evidence type="ECO:0000256" key="5">
    <source>
        <dbReference type="SAM" id="MobiDB-lite"/>
    </source>
</evidence>
<feature type="zinc finger region" description="C3H1-type" evidence="3">
    <location>
        <begin position="214"/>
        <end position="241"/>
    </location>
</feature>
<dbReference type="SMART" id="SM00360">
    <property type="entry name" value="RRM"/>
    <property type="match status" value="1"/>
</dbReference>
<feature type="compositionally biased region" description="Low complexity" evidence="5">
    <location>
        <begin position="874"/>
        <end position="891"/>
    </location>
</feature>
<dbReference type="InterPro" id="IPR012677">
    <property type="entry name" value="Nucleotide-bd_a/b_plait_sf"/>
</dbReference>
<evidence type="ECO:0000313" key="9">
    <source>
        <dbReference type="Proteomes" id="UP000594638"/>
    </source>
</evidence>
<name>A0A8S0UQK9_OLEEU</name>
<feature type="domain" description="C3H1-type" evidence="7">
    <location>
        <begin position="214"/>
        <end position="241"/>
    </location>
</feature>
<keyword evidence="4" id="KW-0175">Coiled coil</keyword>
<evidence type="ECO:0000256" key="2">
    <source>
        <dbReference type="PROSITE-ProRule" id="PRU00176"/>
    </source>
</evidence>
<dbReference type="GO" id="GO:0008270">
    <property type="term" value="F:zinc ion binding"/>
    <property type="evidence" value="ECO:0007669"/>
    <property type="project" value="UniProtKB-KW"/>
</dbReference>
<evidence type="ECO:0000313" key="8">
    <source>
        <dbReference type="EMBL" id="CAA3022546.1"/>
    </source>
</evidence>
<dbReference type="OrthoDB" id="443401at2759"/>
<dbReference type="Pfam" id="PF00076">
    <property type="entry name" value="RRM_1"/>
    <property type="match status" value="1"/>
</dbReference>
<dbReference type="InterPro" id="IPR035979">
    <property type="entry name" value="RBD_domain_sf"/>
</dbReference>
<dbReference type="FunFam" id="3.30.70.330:FF:000719">
    <property type="entry name" value="Predicted protein"/>
    <property type="match status" value="1"/>
</dbReference>
<evidence type="ECO:0000259" key="7">
    <source>
        <dbReference type="PROSITE" id="PS50103"/>
    </source>
</evidence>
<feature type="compositionally biased region" description="Basic and acidic residues" evidence="5">
    <location>
        <begin position="922"/>
        <end position="939"/>
    </location>
</feature>
<feature type="compositionally biased region" description="Polar residues" evidence="5">
    <location>
        <begin position="443"/>
        <end position="461"/>
    </location>
</feature>
<evidence type="ECO:0000256" key="3">
    <source>
        <dbReference type="PROSITE-ProRule" id="PRU00723"/>
    </source>
</evidence>
<organism evidence="8 9">
    <name type="scientific">Olea europaea subsp. europaea</name>
    <dbReference type="NCBI Taxonomy" id="158383"/>
    <lineage>
        <taxon>Eukaryota</taxon>
        <taxon>Viridiplantae</taxon>
        <taxon>Streptophyta</taxon>
        <taxon>Embryophyta</taxon>
        <taxon>Tracheophyta</taxon>
        <taxon>Spermatophyta</taxon>
        <taxon>Magnoliopsida</taxon>
        <taxon>eudicotyledons</taxon>
        <taxon>Gunneridae</taxon>
        <taxon>Pentapetalae</taxon>
        <taxon>asterids</taxon>
        <taxon>lamiids</taxon>
        <taxon>Lamiales</taxon>
        <taxon>Oleaceae</taxon>
        <taxon>Oleeae</taxon>
        <taxon>Olea</taxon>
    </lineage>
</organism>
<feature type="compositionally biased region" description="Basic and acidic residues" evidence="5">
    <location>
        <begin position="397"/>
        <end position="410"/>
    </location>
</feature>
<feature type="region of interest" description="Disordered" evidence="5">
    <location>
        <begin position="663"/>
        <end position="733"/>
    </location>
</feature>
<dbReference type="SMART" id="SM00356">
    <property type="entry name" value="ZnF_C3H1"/>
    <property type="match status" value="1"/>
</dbReference>
<feature type="region of interest" description="Disordered" evidence="5">
    <location>
        <begin position="70"/>
        <end position="94"/>
    </location>
</feature>
<dbReference type="EMBL" id="CACTIH010009072">
    <property type="protein sequence ID" value="CAA3022546.1"/>
    <property type="molecule type" value="Genomic_DNA"/>
</dbReference>
<gene>
    <name evidence="8" type="ORF">OLEA9_A077639</name>
</gene>
<feature type="compositionally biased region" description="Polar residues" evidence="5">
    <location>
        <begin position="380"/>
        <end position="392"/>
    </location>
</feature>
<dbReference type="Gramene" id="OE9A077639T3">
    <property type="protein sequence ID" value="OE9A077639C3"/>
    <property type="gene ID" value="OE9A077639"/>
</dbReference>
<dbReference type="InterPro" id="IPR045137">
    <property type="entry name" value="RBM26/27"/>
</dbReference>
<keyword evidence="9" id="KW-1185">Reference proteome</keyword>
<feature type="coiled-coil region" evidence="4">
    <location>
        <begin position="624"/>
        <end position="651"/>
    </location>
</feature>
<feature type="compositionally biased region" description="Polar residues" evidence="5">
    <location>
        <begin position="896"/>
        <end position="905"/>
    </location>
</feature>
<keyword evidence="3" id="KW-0479">Metal-binding</keyword>
<evidence type="ECO:0000259" key="6">
    <source>
        <dbReference type="PROSITE" id="PS50102"/>
    </source>
</evidence>
<dbReference type="InterPro" id="IPR000504">
    <property type="entry name" value="RRM_dom"/>
</dbReference>
<dbReference type="Proteomes" id="UP000594638">
    <property type="component" value="Unassembled WGS sequence"/>
</dbReference>
<dbReference type="PROSITE" id="PS50102">
    <property type="entry name" value="RRM"/>
    <property type="match status" value="1"/>
</dbReference>
<feature type="compositionally biased region" description="Polar residues" evidence="5">
    <location>
        <begin position="940"/>
        <end position="952"/>
    </location>
</feature>
<dbReference type="CDD" id="cd12257">
    <property type="entry name" value="RRM1_RBM26_like"/>
    <property type="match status" value="1"/>
</dbReference>
<feature type="region of interest" description="Disordered" evidence="5">
    <location>
        <begin position="567"/>
        <end position="604"/>
    </location>
</feature>
<protein>
    <submittedName>
        <fullName evidence="8">Zinc finger CCCH domain-containing 41</fullName>
    </submittedName>
</protein>
<dbReference type="PANTHER" id="PTHR14398">
    <property type="entry name" value="RNA RECOGNITION RRM/RNP DOMAIN"/>
    <property type="match status" value="1"/>
</dbReference>
<dbReference type="AlphaFoldDB" id="A0A8S0UQK9"/>
<sequence length="952" mass="103381">MKLKVTFPKLGLSPSDCLSDPEEKEVSEGEDENDDRNHKHRKKETRSQSLEQDALDQVFTRTYRKRNRPFENGYTYGGCDSQSGGTLSGRFEKRLPNPTSFSGIDLKYRKRGNQSMSGEAGPVRGRGRALSSWGLCDSRLGSSYIASQLVQPGTMHSSIFSGRGLPNVSNVQSTSWNAFGLVPGISNGALDEFHPLGFQRTLRPSLSPAMNIVIPRQRCRDFEERGFCLRGDMCPMEHGVNHIVVEDVQSLSRFNLPISLPGSQLLGTPARQDTLPAVNVSAPGTLMNGRASYGKSSKIAMSDEGLSLNGGFIGGSMTGGSDVYDPDQPLWANDRTETPVALLALNPSDVDETESFLDTGPSDRQLVGFSAGFDDERTTRNAATAGSQNSSVWGRIDSSRNRSGLKEKIDSSMTSSNLETDGKDLEPLVTGSEDASDHGKKMNVNQNGPQFKETSFKQQSESGHDVQKPSHKALRTLFVKGIPLKDNRKEVLLSHFRKFGKVVDIYIPLNSERAFVQFSKREEAEAAFKAPDAVMGNRFIKLWWANRDNIPHDRVCGTSNVLITPRGVTNSPALLHPSAPDKGKENSQYVGSKDCNSHPSVPQVLVHDHPRPVISSSPKAPPPLQNKLESLEVLKEELRKKQLMLDQKRNDFRRQLNKLEKHATGLRDVSPDPAAKRLKGETLADPVEAETSGSTPRANVVAEKSDEHAKPNSPTLNPTASVQDPPSSRPLIRPLAPVGARAPLVINRFKLDNRPTTFKVVSPLPDGLANVAALEEHFSSYGDLSSVELEESEPHETSNALLPSNVAARLSFTTRHSAEKAFLNGKCWQGHNLRFIWITSSNSSKSIGGAGNSSAPPDAHSDANFQSSGEAVTSSNSSRNVGGSGNSAASSDRPSDTNVQSSGEAISTRDKTSSSGSDESENPIKESDVDFVNQRKDSKSGSTTISGEEQST</sequence>
<evidence type="ECO:0000256" key="1">
    <source>
        <dbReference type="ARBA" id="ARBA00022884"/>
    </source>
</evidence>
<feature type="compositionally biased region" description="Acidic residues" evidence="5">
    <location>
        <begin position="19"/>
        <end position="34"/>
    </location>
</feature>
<feature type="region of interest" description="Disordered" evidence="5">
    <location>
        <begin position="846"/>
        <end position="952"/>
    </location>
</feature>
<dbReference type="Gene3D" id="3.30.70.330">
    <property type="match status" value="1"/>
</dbReference>
<reference evidence="8 9" key="1">
    <citation type="submission" date="2019-12" db="EMBL/GenBank/DDBJ databases">
        <authorList>
            <person name="Alioto T."/>
            <person name="Alioto T."/>
            <person name="Gomez Garrido J."/>
        </authorList>
    </citation>
    <scope>NUCLEOTIDE SEQUENCE [LARGE SCALE GENOMIC DNA]</scope>
</reference>
<dbReference type="SUPFAM" id="SSF54928">
    <property type="entry name" value="RNA-binding domain, RBD"/>
    <property type="match status" value="2"/>
</dbReference>
<comment type="caution">
    <text evidence="8">The sequence shown here is derived from an EMBL/GenBank/DDBJ whole genome shotgun (WGS) entry which is preliminary data.</text>
</comment>
<accession>A0A8S0UQK9</accession>
<dbReference type="GO" id="GO:0005634">
    <property type="term" value="C:nucleus"/>
    <property type="evidence" value="ECO:0007669"/>
    <property type="project" value="TreeGrafter"/>
</dbReference>
<keyword evidence="3" id="KW-0863">Zinc-finger</keyword>
<feature type="compositionally biased region" description="Polar residues" evidence="5">
    <location>
        <begin position="863"/>
        <end position="873"/>
    </location>
</feature>
<dbReference type="InterPro" id="IPR000571">
    <property type="entry name" value="Znf_CCCH"/>
</dbReference>